<sequence>MNNVLTKPNKKFKFVLILGLVANFWLAYESYELHKLKTAFNTIQISEPNPDLNKQIASLKKKYY</sequence>
<evidence type="ECO:0000256" key="1">
    <source>
        <dbReference type="SAM" id="Phobius"/>
    </source>
</evidence>
<dbReference type="RefSeq" id="WP_089074145.1">
    <property type="nucleotide sequence ID" value="NZ_CP022356.1"/>
</dbReference>
<evidence type="ECO:0000313" key="3">
    <source>
        <dbReference type="Proteomes" id="UP000242175"/>
    </source>
</evidence>
<evidence type="ECO:0000313" key="2">
    <source>
        <dbReference type="EMBL" id="ASK79237.1"/>
    </source>
</evidence>
<keyword evidence="1" id="KW-0812">Transmembrane</keyword>
<dbReference type="KEGG" id="pmai:CF386_09200"/>
<name>A0A220VFU9_9GAMM</name>
<dbReference type="Proteomes" id="UP000242175">
    <property type="component" value="Chromosome small"/>
</dbReference>
<reference evidence="2 3" key="1">
    <citation type="journal article" date="2016" name="Int. J. Syst. Evol. Microbiol.">
        <title>Paraphotobacterium marinum gen. nov., sp. nov., a member of the family Vibrionaceae, isolated from surface seawater.</title>
        <authorList>
            <person name="Huang Z."/>
            <person name="Dong C."/>
            <person name="Shao Z."/>
        </authorList>
    </citation>
    <scope>NUCLEOTIDE SEQUENCE [LARGE SCALE GENOMIC DNA]</scope>
    <source>
        <strain evidence="2 3">NSCS20N07D</strain>
    </source>
</reference>
<organism evidence="2 3">
    <name type="scientific">Paraphotobacterium marinum</name>
    <dbReference type="NCBI Taxonomy" id="1755811"/>
    <lineage>
        <taxon>Bacteria</taxon>
        <taxon>Pseudomonadati</taxon>
        <taxon>Pseudomonadota</taxon>
        <taxon>Gammaproteobacteria</taxon>
        <taxon>Vibrionales</taxon>
        <taxon>Vibrionaceae</taxon>
        <taxon>Paraphotobacterium</taxon>
    </lineage>
</organism>
<keyword evidence="1" id="KW-1133">Transmembrane helix</keyword>
<keyword evidence="1" id="KW-0472">Membrane</keyword>
<accession>A0A220VFU9</accession>
<dbReference type="EMBL" id="CP022356">
    <property type="protein sequence ID" value="ASK79237.1"/>
    <property type="molecule type" value="Genomic_DNA"/>
</dbReference>
<gene>
    <name evidence="2" type="ORF">CF386_09200</name>
</gene>
<protein>
    <submittedName>
        <fullName evidence="2">Uncharacterized protein</fullName>
    </submittedName>
</protein>
<feature type="transmembrane region" description="Helical" evidence="1">
    <location>
        <begin position="12"/>
        <end position="28"/>
    </location>
</feature>
<proteinExistence type="predicted"/>
<dbReference type="AlphaFoldDB" id="A0A220VFU9"/>
<keyword evidence="3" id="KW-1185">Reference proteome</keyword>